<feature type="transmembrane region" description="Helical" evidence="1">
    <location>
        <begin position="138"/>
        <end position="162"/>
    </location>
</feature>
<keyword evidence="1" id="KW-0812">Transmembrane</keyword>
<dbReference type="Proteomes" id="UP000013986">
    <property type="component" value="Unassembled WGS sequence"/>
</dbReference>
<comment type="caution">
    <text evidence="2">The sequence shown here is derived from an EMBL/GenBank/DDBJ whole genome shotgun (WGS) entry which is preliminary data.</text>
</comment>
<organism evidence="2 3">
    <name type="scientific">Acinetobacter lactucae</name>
    <dbReference type="NCBI Taxonomy" id="1785128"/>
    <lineage>
        <taxon>Bacteria</taxon>
        <taxon>Pseudomonadati</taxon>
        <taxon>Pseudomonadota</taxon>
        <taxon>Gammaproteobacteria</taxon>
        <taxon>Moraxellales</taxon>
        <taxon>Moraxellaceae</taxon>
        <taxon>Acinetobacter</taxon>
        <taxon>Acinetobacter calcoaceticus/baumannii complex</taxon>
    </lineage>
</organism>
<gene>
    <name evidence="2" type="ORF">F929_01805</name>
</gene>
<dbReference type="OrthoDB" id="6713063at2"/>
<dbReference type="AlphaFoldDB" id="R8Z221"/>
<dbReference type="PATRIC" id="fig|1217689.3.peg.1764"/>
<keyword evidence="1" id="KW-1133">Transmembrane helix</keyword>
<reference evidence="2 3" key="1">
    <citation type="submission" date="2013-02" db="EMBL/GenBank/DDBJ databases">
        <title>The Genome Sequence of Acinetobacter pittii ANC 4052.</title>
        <authorList>
            <consortium name="The Broad Institute Genome Sequencing Platform"/>
            <consortium name="The Broad Institute Genome Sequencing Center for Infectious Disease"/>
            <person name="Cerqueira G."/>
            <person name="Feldgarden M."/>
            <person name="Courvalin P."/>
            <person name="Perichon B."/>
            <person name="Grillot-Courvalin C."/>
            <person name="Clermont D."/>
            <person name="Rocha E."/>
            <person name="Yoon E.-J."/>
            <person name="Nemec A."/>
            <person name="Walker B."/>
            <person name="Young S.K."/>
            <person name="Zeng Q."/>
            <person name="Gargeya S."/>
            <person name="Fitzgerald M."/>
            <person name="Haas B."/>
            <person name="Abouelleil A."/>
            <person name="Alvarado L."/>
            <person name="Arachchi H.M."/>
            <person name="Berlin A.M."/>
            <person name="Chapman S.B."/>
            <person name="Dewar J."/>
            <person name="Goldberg J."/>
            <person name="Griggs A."/>
            <person name="Gujja S."/>
            <person name="Hansen M."/>
            <person name="Howarth C."/>
            <person name="Imamovic A."/>
            <person name="Larimer J."/>
            <person name="McCowan C."/>
            <person name="Murphy C."/>
            <person name="Neiman D."/>
            <person name="Pearson M."/>
            <person name="Priest M."/>
            <person name="Roberts A."/>
            <person name="Saif S."/>
            <person name="Shea T."/>
            <person name="Sisk P."/>
            <person name="Sykes S."/>
            <person name="Wortman J."/>
            <person name="Nusbaum C."/>
            <person name="Birren B."/>
        </authorList>
    </citation>
    <scope>NUCLEOTIDE SEQUENCE [LARGE SCALE GENOMIC DNA]</scope>
    <source>
        <strain evidence="2 3">ANC 4052</strain>
    </source>
</reference>
<dbReference type="EMBL" id="APQO01000004">
    <property type="protein sequence ID" value="EOQ75653.1"/>
    <property type="molecule type" value="Genomic_DNA"/>
</dbReference>
<evidence type="ECO:0000256" key="1">
    <source>
        <dbReference type="SAM" id="Phobius"/>
    </source>
</evidence>
<dbReference type="HOGENOM" id="CLU_1113973_0_0_6"/>
<proteinExistence type="predicted"/>
<accession>R8Z221</accession>
<protein>
    <submittedName>
        <fullName evidence="2">Uncharacterized protein</fullName>
    </submittedName>
</protein>
<keyword evidence="1" id="KW-0472">Membrane</keyword>
<evidence type="ECO:0000313" key="3">
    <source>
        <dbReference type="Proteomes" id="UP000013986"/>
    </source>
</evidence>
<name>R8Z221_9GAMM</name>
<sequence>MKTSKFKWTSGGLVLGILASGSWSILYDHVFPALTRYFINLSSRFSNIVFTSISSHDLTAINQSTNYLLTVFLVVAAIILGIWSYFKLQSAKEYFENTEYKYLKNNEKPLEKQNERNENTYEELLKSIEKSNKLFKKLYLFNIILLPATLIGFVLINIGSALTSKYINESISYFDYLLFVNAKNLDDKTERMYKSDFSQIRNSQDYYKLILELEKLALSNKLSISPNLSIRSKEDLVKDHPDAETISIK</sequence>
<evidence type="ECO:0000313" key="2">
    <source>
        <dbReference type="EMBL" id="EOQ75653.1"/>
    </source>
</evidence>
<dbReference type="RefSeq" id="WP_016144586.1">
    <property type="nucleotide sequence ID" value="NZ_KB976991.1"/>
</dbReference>
<feature type="transmembrane region" description="Helical" evidence="1">
    <location>
        <begin position="67"/>
        <end position="86"/>
    </location>
</feature>